<dbReference type="AlphaFoldDB" id="A0A2P6MD70"/>
<evidence type="ECO:0000256" key="5">
    <source>
        <dbReference type="ARBA" id="ARBA00022777"/>
    </source>
</evidence>
<dbReference type="NCBIfam" id="TIGR02365">
    <property type="entry name" value="dha_L_ycgS"/>
    <property type="match status" value="1"/>
</dbReference>
<dbReference type="OrthoDB" id="9800291at2"/>
<evidence type="ECO:0000256" key="4">
    <source>
        <dbReference type="ARBA" id="ARBA00022679"/>
    </source>
</evidence>
<sequence>MAAEWLKRFAETVEKNKEELTKLDQAVGDGDHGINMNRGLQEVLRKMEEVPADSPGGVVKAAAMICISKVGGASGPLYGSALMKIASALGDEEDVEGKQLTKALRDGVDAIKKRGRAEEGEKTMVDVWEPAVQALEQGSSWQELTEIVKKARDNTIDMKATKGRAAYLGDRSIGHLDPGAVSSSYFFLELACVMEESS</sequence>
<proteinExistence type="predicted"/>
<evidence type="ECO:0000259" key="9">
    <source>
        <dbReference type="PROSITE" id="PS51480"/>
    </source>
</evidence>
<dbReference type="SMART" id="SM01120">
    <property type="entry name" value="Dak2"/>
    <property type="match status" value="1"/>
</dbReference>
<dbReference type="GO" id="GO:0019563">
    <property type="term" value="P:glycerol catabolic process"/>
    <property type="evidence" value="ECO:0007669"/>
    <property type="project" value="TreeGrafter"/>
</dbReference>
<name>A0A2P6MD70_ALKUR</name>
<gene>
    <name evidence="10" type="primary">dhaL</name>
    <name evidence="10" type="ORF">C6I21_15985</name>
</gene>
<dbReference type="InterPro" id="IPR004007">
    <property type="entry name" value="DhaL_dom"/>
</dbReference>
<comment type="pathway">
    <text evidence="2">Polyol metabolism; glycerol degradation.</text>
</comment>
<evidence type="ECO:0000256" key="1">
    <source>
        <dbReference type="ARBA" id="ARBA00001113"/>
    </source>
</evidence>
<keyword evidence="4" id="KW-0808">Transferase</keyword>
<evidence type="ECO:0000256" key="3">
    <source>
        <dbReference type="ARBA" id="ARBA00012095"/>
    </source>
</evidence>
<comment type="catalytic activity">
    <reaction evidence="1">
        <text>dihydroxyacetone + phosphoenolpyruvate = dihydroxyacetone phosphate + pyruvate</text>
        <dbReference type="Rhea" id="RHEA:18381"/>
        <dbReference type="ChEBI" id="CHEBI:15361"/>
        <dbReference type="ChEBI" id="CHEBI:16016"/>
        <dbReference type="ChEBI" id="CHEBI:57642"/>
        <dbReference type="ChEBI" id="CHEBI:58702"/>
        <dbReference type="EC" id="2.7.1.121"/>
    </reaction>
</comment>
<evidence type="ECO:0000256" key="8">
    <source>
        <dbReference type="ARBA" id="ARBA00055771"/>
    </source>
</evidence>
<protein>
    <recommendedName>
        <fullName evidence="3">phosphoenolpyruvate--glycerone phosphotransferase</fullName>
        <ecNumber evidence="3">2.7.1.121</ecNumber>
    </recommendedName>
</protein>
<dbReference type="GO" id="GO:0005829">
    <property type="term" value="C:cytosol"/>
    <property type="evidence" value="ECO:0007669"/>
    <property type="project" value="TreeGrafter"/>
</dbReference>
<dbReference type="PROSITE" id="PS51480">
    <property type="entry name" value="DHAL"/>
    <property type="match status" value="1"/>
</dbReference>
<reference evidence="10 11" key="1">
    <citation type="submission" date="2018-03" db="EMBL/GenBank/DDBJ databases">
        <title>Bacillus urumqiensis sp. nov., a moderately haloalkaliphilic bacterium isolated from a salt lake.</title>
        <authorList>
            <person name="Zhao B."/>
            <person name="Liao Z."/>
        </authorList>
    </citation>
    <scope>NUCLEOTIDE SEQUENCE [LARGE SCALE GENOMIC DNA]</scope>
    <source>
        <strain evidence="10 11">BZ-SZ-XJ18</strain>
    </source>
</reference>
<evidence type="ECO:0000313" key="10">
    <source>
        <dbReference type="EMBL" id="PRO64231.1"/>
    </source>
</evidence>
<feature type="domain" description="DhaL" evidence="9">
    <location>
        <begin position="1"/>
        <end position="192"/>
    </location>
</feature>
<dbReference type="EMBL" id="PVNS01000023">
    <property type="protein sequence ID" value="PRO64231.1"/>
    <property type="molecule type" value="Genomic_DNA"/>
</dbReference>
<comment type="subunit">
    <text evidence="7">Homodimer. The dihydroxyacetone kinase complex is composed of a homodimer of DhaM, a homodimer of DhaK and the subunit DhaL.</text>
</comment>
<dbReference type="InterPro" id="IPR012737">
    <property type="entry name" value="DhaK_L_YcgS"/>
</dbReference>
<comment type="function">
    <text evidence="8">ADP-binding subunit of the dihydroxyacetone kinase, which is responsible for the phosphoenolpyruvate (PEP)-dependent phosphorylation of dihydroxyacetone. DhaL-ADP is converted to DhaL-ATP via a phosphoryl group transfer from DhaM and transmits it to dihydroxyacetone binds to DhaK.</text>
</comment>
<dbReference type="RefSeq" id="WP_105960474.1">
    <property type="nucleotide sequence ID" value="NZ_PVNS01000023.1"/>
</dbReference>
<organism evidence="10 11">
    <name type="scientific">Alkalicoccus urumqiensis</name>
    <name type="common">Bacillus urumqiensis</name>
    <dbReference type="NCBI Taxonomy" id="1548213"/>
    <lineage>
        <taxon>Bacteria</taxon>
        <taxon>Bacillati</taxon>
        <taxon>Bacillota</taxon>
        <taxon>Bacilli</taxon>
        <taxon>Bacillales</taxon>
        <taxon>Bacillaceae</taxon>
        <taxon>Alkalicoccus</taxon>
    </lineage>
</organism>
<dbReference type="FunFam" id="1.25.40.340:FF:000002">
    <property type="entry name" value="Dihydroxyacetone kinase, L subunit"/>
    <property type="match status" value="1"/>
</dbReference>
<evidence type="ECO:0000256" key="2">
    <source>
        <dbReference type="ARBA" id="ARBA00004745"/>
    </source>
</evidence>
<dbReference type="InterPro" id="IPR050861">
    <property type="entry name" value="Dihydroxyacetone_Kinase"/>
</dbReference>
<dbReference type="GO" id="GO:0047324">
    <property type="term" value="F:phosphoenolpyruvate-glycerone phosphotransferase activity"/>
    <property type="evidence" value="ECO:0007669"/>
    <property type="project" value="UniProtKB-EC"/>
</dbReference>
<dbReference type="SUPFAM" id="SSF101473">
    <property type="entry name" value="DhaL-like"/>
    <property type="match status" value="1"/>
</dbReference>
<keyword evidence="11" id="KW-1185">Reference proteome</keyword>
<dbReference type="Gene3D" id="1.25.40.340">
    <property type="match status" value="1"/>
</dbReference>
<keyword evidence="5 10" id="KW-0418">Kinase</keyword>
<evidence type="ECO:0000256" key="6">
    <source>
        <dbReference type="ARBA" id="ARBA00022798"/>
    </source>
</evidence>
<accession>A0A2P6MD70</accession>
<dbReference type="Pfam" id="PF02734">
    <property type="entry name" value="Dak2"/>
    <property type="match status" value="1"/>
</dbReference>
<dbReference type="PANTHER" id="PTHR28629:SF4">
    <property type="entry name" value="TRIOKINASE_FMN CYCLASE"/>
    <property type="match status" value="1"/>
</dbReference>
<evidence type="ECO:0000313" key="11">
    <source>
        <dbReference type="Proteomes" id="UP000243650"/>
    </source>
</evidence>
<dbReference type="Proteomes" id="UP000243650">
    <property type="component" value="Unassembled WGS sequence"/>
</dbReference>
<evidence type="ECO:0000256" key="7">
    <source>
        <dbReference type="ARBA" id="ARBA00046577"/>
    </source>
</evidence>
<keyword evidence="6" id="KW-0319">Glycerol metabolism</keyword>
<dbReference type="InterPro" id="IPR036117">
    <property type="entry name" value="DhaL_dom_sf"/>
</dbReference>
<dbReference type="GO" id="GO:0004371">
    <property type="term" value="F:glycerone kinase activity"/>
    <property type="evidence" value="ECO:0007669"/>
    <property type="project" value="InterPro"/>
</dbReference>
<comment type="caution">
    <text evidence="10">The sequence shown here is derived from an EMBL/GenBank/DDBJ whole genome shotgun (WGS) entry which is preliminary data.</text>
</comment>
<dbReference type="PANTHER" id="PTHR28629">
    <property type="entry name" value="TRIOKINASE/FMN CYCLASE"/>
    <property type="match status" value="1"/>
</dbReference>
<dbReference type="EC" id="2.7.1.121" evidence="3"/>